<protein>
    <recommendedName>
        <fullName evidence="5">Gas1-like protein</fullName>
    </recommendedName>
</protein>
<dbReference type="EMBL" id="ML179308">
    <property type="protein sequence ID" value="THU91351.1"/>
    <property type="molecule type" value="Genomic_DNA"/>
</dbReference>
<evidence type="ECO:0008006" key="5">
    <source>
        <dbReference type="Google" id="ProtNLM"/>
    </source>
</evidence>
<organism evidence="3 4">
    <name type="scientific">Dendrothele bispora (strain CBS 962.96)</name>
    <dbReference type="NCBI Taxonomy" id="1314807"/>
    <lineage>
        <taxon>Eukaryota</taxon>
        <taxon>Fungi</taxon>
        <taxon>Dikarya</taxon>
        <taxon>Basidiomycota</taxon>
        <taxon>Agaricomycotina</taxon>
        <taxon>Agaricomycetes</taxon>
        <taxon>Agaricomycetidae</taxon>
        <taxon>Agaricales</taxon>
        <taxon>Agaricales incertae sedis</taxon>
        <taxon>Dendrothele</taxon>
    </lineage>
</organism>
<reference evidence="3 4" key="1">
    <citation type="journal article" date="2019" name="Nat. Ecol. Evol.">
        <title>Megaphylogeny resolves global patterns of mushroom evolution.</title>
        <authorList>
            <person name="Varga T."/>
            <person name="Krizsan K."/>
            <person name="Foldi C."/>
            <person name="Dima B."/>
            <person name="Sanchez-Garcia M."/>
            <person name="Sanchez-Ramirez S."/>
            <person name="Szollosi G.J."/>
            <person name="Szarkandi J.G."/>
            <person name="Papp V."/>
            <person name="Albert L."/>
            <person name="Andreopoulos W."/>
            <person name="Angelini C."/>
            <person name="Antonin V."/>
            <person name="Barry K.W."/>
            <person name="Bougher N.L."/>
            <person name="Buchanan P."/>
            <person name="Buyck B."/>
            <person name="Bense V."/>
            <person name="Catcheside P."/>
            <person name="Chovatia M."/>
            <person name="Cooper J."/>
            <person name="Damon W."/>
            <person name="Desjardin D."/>
            <person name="Finy P."/>
            <person name="Geml J."/>
            <person name="Haridas S."/>
            <person name="Hughes K."/>
            <person name="Justo A."/>
            <person name="Karasinski D."/>
            <person name="Kautmanova I."/>
            <person name="Kiss B."/>
            <person name="Kocsube S."/>
            <person name="Kotiranta H."/>
            <person name="LaButti K.M."/>
            <person name="Lechner B.E."/>
            <person name="Liimatainen K."/>
            <person name="Lipzen A."/>
            <person name="Lukacs Z."/>
            <person name="Mihaltcheva S."/>
            <person name="Morgado L.N."/>
            <person name="Niskanen T."/>
            <person name="Noordeloos M.E."/>
            <person name="Ohm R.A."/>
            <person name="Ortiz-Santana B."/>
            <person name="Ovrebo C."/>
            <person name="Racz N."/>
            <person name="Riley R."/>
            <person name="Savchenko A."/>
            <person name="Shiryaev A."/>
            <person name="Soop K."/>
            <person name="Spirin V."/>
            <person name="Szebenyi C."/>
            <person name="Tomsovsky M."/>
            <person name="Tulloss R.E."/>
            <person name="Uehling J."/>
            <person name="Grigoriev I.V."/>
            <person name="Vagvolgyi C."/>
            <person name="Papp T."/>
            <person name="Martin F.M."/>
            <person name="Miettinen O."/>
            <person name="Hibbett D.S."/>
            <person name="Nagy L.G."/>
        </authorList>
    </citation>
    <scope>NUCLEOTIDE SEQUENCE [LARGE SCALE GENOMIC DNA]</scope>
    <source>
        <strain evidence="3 4">CBS 962.96</strain>
    </source>
</reference>
<feature type="compositionally biased region" description="Polar residues" evidence="1">
    <location>
        <begin position="309"/>
        <end position="320"/>
    </location>
</feature>
<feature type="region of interest" description="Disordered" evidence="1">
    <location>
        <begin position="228"/>
        <end position="320"/>
    </location>
</feature>
<dbReference type="Proteomes" id="UP000297245">
    <property type="component" value="Unassembled WGS sequence"/>
</dbReference>
<evidence type="ECO:0000256" key="1">
    <source>
        <dbReference type="SAM" id="MobiDB-lite"/>
    </source>
</evidence>
<keyword evidence="4" id="KW-1185">Reference proteome</keyword>
<name>A0A4S8LQ71_DENBC</name>
<gene>
    <name evidence="3" type="ORF">K435DRAFT_674277</name>
</gene>
<accession>A0A4S8LQ71</accession>
<feature type="compositionally biased region" description="Pro residues" evidence="1">
    <location>
        <begin position="258"/>
        <end position="284"/>
    </location>
</feature>
<proteinExistence type="predicted"/>
<evidence type="ECO:0000313" key="4">
    <source>
        <dbReference type="Proteomes" id="UP000297245"/>
    </source>
</evidence>
<evidence type="ECO:0000256" key="2">
    <source>
        <dbReference type="SAM" id="SignalP"/>
    </source>
</evidence>
<dbReference type="AlphaFoldDB" id="A0A4S8LQ71"/>
<feature type="chain" id="PRO_5020846672" description="Gas1-like protein" evidence="2">
    <location>
        <begin position="22"/>
        <end position="320"/>
    </location>
</feature>
<feature type="signal peptide" evidence="2">
    <location>
        <begin position="1"/>
        <end position="21"/>
    </location>
</feature>
<dbReference type="OrthoDB" id="3241054at2759"/>
<keyword evidence="2" id="KW-0732">Signal</keyword>
<evidence type="ECO:0000313" key="3">
    <source>
        <dbReference type="EMBL" id="THU91351.1"/>
    </source>
</evidence>
<feature type="compositionally biased region" description="Low complexity" evidence="1">
    <location>
        <begin position="285"/>
        <end position="308"/>
    </location>
</feature>
<sequence>MHAKFISAGFVFLALTAQVHAGALFAPALGVNGDGAQTDVQTPGDSGCGNVDVAQTVGSSTPIQAAADGTFKVTVTNFDSGADGSREIQAASLDPSCEGTAFSGQVTISQNGDAAPTATGSQQIEAKLPDGTQCTGGTAGNLCLVSFKTTAGFGNCVVVSQQTGAATGTTGANTGAADNGANTGAGANAGAAAAGANAGTATGANTGAAAGANAGVKTDAGAAANTGATTGAGAGAGNADAPKKFKRQRGGPPQNNGNPPPNNNNQPANPPPNNNAQPANPPPNNNKRSGSSQQSSSAEASAGWSTSEQRQPSSKQQPAC</sequence>